<protein>
    <submittedName>
        <fullName evidence="2">Uncharacterized protein</fullName>
    </submittedName>
</protein>
<gene>
    <name evidence="2" type="ORF">R5R35_010553</name>
</gene>
<feature type="compositionally biased region" description="Low complexity" evidence="1">
    <location>
        <begin position="257"/>
        <end position="269"/>
    </location>
</feature>
<dbReference type="AlphaFoldDB" id="A0AAN9YYU5"/>
<proteinExistence type="predicted"/>
<dbReference type="Proteomes" id="UP001378592">
    <property type="component" value="Unassembled WGS sequence"/>
</dbReference>
<evidence type="ECO:0000256" key="1">
    <source>
        <dbReference type="SAM" id="MobiDB-lite"/>
    </source>
</evidence>
<dbReference type="EMBL" id="JAZDUA010000491">
    <property type="protein sequence ID" value="KAK7791875.1"/>
    <property type="molecule type" value="Genomic_DNA"/>
</dbReference>
<keyword evidence="3" id="KW-1185">Reference proteome</keyword>
<evidence type="ECO:0000313" key="2">
    <source>
        <dbReference type="EMBL" id="KAK7791875.1"/>
    </source>
</evidence>
<feature type="region of interest" description="Disordered" evidence="1">
    <location>
        <begin position="79"/>
        <end position="118"/>
    </location>
</feature>
<sequence length="282" mass="28771">METSFVDRRNPFLPSPATPGAAMPPPLSLANAAAPANVAGAGANAAATTTAAAAAVVAAATAATASPDEQAWSEIGLGRDDSTATSTTPASSNSTPSHTGLFRAMSTAGTGGSPARTRLDGWMSADRRQSLDTALWAGPATERVKELLSHGMMMLNISALSERRGSEPRSGDIVDGTSRGSRPGSAAKKVPSPLEKSLCYLTAEDDSTSDSESLASVEMLTDEQILSLMLDQEQQCEEVLGTPLSEVAPLPPPPPVSTASASPVVSDAPLPAPPTSHMPQLQ</sequence>
<accession>A0AAN9YYU5</accession>
<feature type="region of interest" description="Disordered" evidence="1">
    <location>
        <begin position="240"/>
        <end position="282"/>
    </location>
</feature>
<feature type="region of interest" description="Disordered" evidence="1">
    <location>
        <begin position="161"/>
        <end position="195"/>
    </location>
</feature>
<feature type="compositionally biased region" description="Low complexity" evidence="1">
    <location>
        <begin position="83"/>
        <end position="99"/>
    </location>
</feature>
<organism evidence="2 3">
    <name type="scientific">Gryllus longicercus</name>
    <dbReference type="NCBI Taxonomy" id="2509291"/>
    <lineage>
        <taxon>Eukaryota</taxon>
        <taxon>Metazoa</taxon>
        <taxon>Ecdysozoa</taxon>
        <taxon>Arthropoda</taxon>
        <taxon>Hexapoda</taxon>
        <taxon>Insecta</taxon>
        <taxon>Pterygota</taxon>
        <taxon>Neoptera</taxon>
        <taxon>Polyneoptera</taxon>
        <taxon>Orthoptera</taxon>
        <taxon>Ensifera</taxon>
        <taxon>Gryllidea</taxon>
        <taxon>Grylloidea</taxon>
        <taxon>Gryllidae</taxon>
        <taxon>Gryllinae</taxon>
        <taxon>Gryllus</taxon>
    </lineage>
</organism>
<feature type="compositionally biased region" description="Basic and acidic residues" evidence="1">
    <location>
        <begin position="161"/>
        <end position="172"/>
    </location>
</feature>
<evidence type="ECO:0000313" key="3">
    <source>
        <dbReference type="Proteomes" id="UP001378592"/>
    </source>
</evidence>
<comment type="caution">
    <text evidence="2">The sequence shown here is derived from an EMBL/GenBank/DDBJ whole genome shotgun (WGS) entry which is preliminary data.</text>
</comment>
<reference evidence="2 3" key="1">
    <citation type="submission" date="2024-03" db="EMBL/GenBank/DDBJ databases">
        <title>The genome assembly and annotation of the cricket Gryllus longicercus Weissman &amp; Gray.</title>
        <authorList>
            <person name="Szrajer S."/>
            <person name="Gray D."/>
            <person name="Ylla G."/>
        </authorList>
    </citation>
    <scope>NUCLEOTIDE SEQUENCE [LARGE SCALE GENOMIC DNA]</scope>
    <source>
        <strain evidence="2">DAG 2021-001</strain>
        <tissue evidence="2">Whole body minus gut</tissue>
    </source>
</reference>
<name>A0AAN9YYU5_9ORTH</name>